<evidence type="ECO:0000313" key="2">
    <source>
        <dbReference type="Proteomes" id="UP001324427"/>
    </source>
</evidence>
<reference evidence="1 2" key="1">
    <citation type="submission" date="2021-11" db="EMBL/GenBank/DDBJ databases">
        <title>Black yeast isolated from Biological Soil Crust.</title>
        <authorList>
            <person name="Kurbessoian T."/>
        </authorList>
    </citation>
    <scope>NUCLEOTIDE SEQUENCE [LARGE SCALE GENOMIC DNA]</scope>
    <source>
        <strain evidence="1 2">CCFEE 5522</strain>
    </source>
</reference>
<protein>
    <submittedName>
        <fullName evidence="1">Uncharacterized protein</fullName>
    </submittedName>
</protein>
<dbReference type="EMBL" id="JAVFHQ010000086">
    <property type="protein sequence ID" value="KAK4539682.1"/>
    <property type="molecule type" value="Genomic_DNA"/>
</dbReference>
<organism evidence="1 2">
    <name type="scientific">Oleoguttula mirabilis</name>
    <dbReference type="NCBI Taxonomy" id="1507867"/>
    <lineage>
        <taxon>Eukaryota</taxon>
        <taxon>Fungi</taxon>
        <taxon>Dikarya</taxon>
        <taxon>Ascomycota</taxon>
        <taxon>Pezizomycotina</taxon>
        <taxon>Dothideomycetes</taxon>
        <taxon>Dothideomycetidae</taxon>
        <taxon>Mycosphaerellales</taxon>
        <taxon>Teratosphaeriaceae</taxon>
        <taxon>Oleoguttula</taxon>
    </lineage>
</organism>
<dbReference type="AlphaFoldDB" id="A0AAV9J5R9"/>
<proteinExistence type="predicted"/>
<keyword evidence="2" id="KW-1185">Reference proteome</keyword>
<comment type="caution">
    <text evidence="1">The sequence shown here is derived from an EMBL/GenBank/DDBJ whole genome shotgun (WGS) entry which is preliminary data.</text>
</comment>
<name>A0AAV9J5R9_9PEZI</name>
<accession>A0AAV9J5R9</accession>
<evidence type="ECO:0000313" key="1">
    <source>
        <dbReference type="EMBL" id="KAK4539682.1"/>
    </source>
</evidence>
<gene>
    <name evidence="1" type="ORF">LTR36_010445</name>
</gene>
<dbReference type="Proteomes" id="UP001324427">
    <property type="component" value="Unassembled WGS sequence"/>
</dbReference>
<sequence>MLKRFHNDFTKAPKTLYNLSLDLQTLALLLREFERYRLETDDDSDALLLQCISRLQEEVEDIQMLVGRLEQRLDRSRTFGRLSTAFKAPEIQTCLNSLENAKSSMLLAHHLYLHGTMHTRRNSSYARSLTV</sequence>